<dbReference type="InterPro" id="IPR016039">
    <property type="entry name" value="Thiolase-like"/>
</dbReference>
<dbReference type="GO" id="GO:0005829">
    <property type="term" value="C:cytosol"/>
    <property type="evidence" value="ECO:0007669"/>
    <property type="project" value="TreeGrafter"/>
</dbReference>
<dbReference type="GO" id="GO:0004315">
    <property type="term" value="F:3-oxoacyl-[acyl-carrier-protein] synthase activity"/>
    <property type="evidence" value="ECO:0007669"/>
    <property type="project" value="TreeGrafter"/>
</dbReference>
<feature type="domain" description="Beta-ketoacyl synthase-like N-terminal" evidence="2">
    <location>
        <begin position="60"/>
        <end position="232"/>
    </location>
</feature>
<protein>
    <submittedName>
        <fullName evidence="3">3-oxoacyl-(Acyl-carrier-protein) synthase</fullName>
    </submittedName>
</protein>
<dbReference type="Proteomes" id="UP000184112">
    <property type="component" value="Unassembled WGS sequence"/>
</dbReference>
<proteinExistence type="predicted"/>
<dbReference type="InterPro" id="IPR014030">
    <property type="entry name" value="Ketoacyl_synth_N"/>
</dbReference>
<evidence type="ECO:0000259" key="2">
    <source>
        <dbReference type="Pfam" id="PF00109"/>
    </source>
</evidence>
<dbReference type="GO" id="GO:0006633">
    <property type="term" value="P:fatty acid biosynthetic process"/>
    <property type="evidence" value="ECO:0007669"/>
    <property type="project" value="TreeGrafter"/>
</dbReference>
<dbReference type="InterPro" id="IPR000794">
    <property type="entry name" value="Beta-ketoacyl_synthase"/>
</dbReference>
<dbReference type="PANTHER" id="PTHR11712:SF336">
    <property type="entry name" value="3-OXOACYL-[ACYL-CARRIER-PROTEIN] SYNTHASE, MITOCHONDRIAL"/>
    <property type="match status" value="1"/>
</dbReference>
<organism evidence="3 4">
    <name type="scientific">Flavobacterium johnsoniae</name>
    <name type="common">Cytophaga johnsonae</name>
    <dbReference type="NCBI Taxonomy" id="986"/>
    <lineage>
        <taxon>Bacteria</taxon>
        <taxon>Pseudomonadati</taxon>
        <taxon>Bacteroidota</taxon>
        <taxon>Flavobacteriia</taxon>
        <taxon>Flavobacteriales</taxon>
        <taxon>Flavobacteriaceae</taxon>
        <taxon>Flavobacterium</taxon>
    </lineage>
</organism>
<name>A0A1M5HH87_FLAJO</name>
<sequence length="367" mass="40614">MEETVQHLYFQKAKMKKTYINGVGCISTQKTFDTVFLEEANVNHDENVLAIVSPAYKEYISPATSRRMAKGVKNGIVASALAMKDANVEKVDAIITGTGLGCIEDSEKFLKSILDNKEEFLTPTSFIQSTHNTVGAQIALLQQCKGYNFTYVNGAVSFESALLDAKMQIEEDEANSILVGGVDENGDYTTALFKLNGRIKADNQSPYDVLTSKTSGAVYGEGASFFVLENERKDNTYAELLDVAIVNTLEANEVETEIKSFLKSNNLEISDIDALVLGFDGNADFENYYRNLAENAFSQTPVLYYKHLSGEYDTASAFAFWMVAKVLKTQEIPEIIKVNQAVKPAYKTILLYNQLSGKNHSFTLLSK</sequence>
<evidence type="ECO:0000256" key="1">
    <source>
        <dbReference type="ARBA" id="ARBA00022679"/>
    </source>
</evidence>
<evidence type="ECO:0000313" key="3">
    <source>
        <dbReference type="EMBL" id="SHG15310.1"/>
    </source>
</evidence>
<dbReference type="SUPFAM" id="SSF53901">
    <property type="entry name" value="Thiolase-like"/>
    <property type="match status" value="2"/>
</dbReference>
<dbReference type="EMBL" id="FQWH01000001">
    <property type="protein sequence ID" value="SHG15310.1"/>
    <property type="molecule type" value="Genomic_DNA"/>
</dbReference>
<accession>A0A1M5HH87</accession>
<keyword evidence="1" id="KW-0808">Transferase</keyword>
<reference evidence="3 4" key="1">
    <citation type="submission" date="2016-11" db="EMBL/GenBank/DDBJ databases">
        <authorList>
            <person name="Jaros S."/>
            <person name="Januszkiewicz K."/>
            <person name="Wedrychowicz H."/>
        </authorList>
    </citation>
    <scope>NUCLEOTIDE SEQUENCE [LARGE SCALE GENOMIC DNA]</scope>
    <source>
        <strain evidence="3 4">DSM 6792</strain>
    </source>
</reference>
<dbReference type="PANTHER" id="PTHR11712">
    <property type="entry name" value="POLYKETIDE SYNTHASE-RELATED"/>
    <property type="match status" value="1"/>
</dbReference>
<dbReference type="Pfam" id="PF00109">
    <property type="entry name" value="ketoacyl-synt"/>
    <property type="match status" value="1"/>
</dbReference>
<dbReference type="Gene3D" id="3.40.47.10">
    <property type="match status" value="1"/>
</dbReference>
<gene>
    <name evidence="3" type="ORF">SAMN05444388_101860</name>
</gene>
<evidence type="ECO:0000313" key="4">
    <source>
        <dbReference type="Proteomes" id="UP000184112"/>
    </source>
</evidence>
<dbReference type="AlphaFoldDB" id="A0A1M5HH87"/>